<keyword evidence="4" id="KW-1185">Reference proteome</keyword>
<dbReference type="EMBL" id="VNHN01000014">
    <property type="protein sequence ID" value="TYP10746.1"/>
    <property type="molecule type" value="Genomic_DNA"/>
</dbReference>
<dbReference type="EMBL" id="FO704550">
    <property type="protein sequence ID" value="CDG17752.1"/>
    <property type="molecule type" value="Genomic_DNA"/>
</dbReference>
<reference evidence="2 4" key="2">
    <citation type="submission" date="2019-07" db="EMBL/GenBank/DDBJ databases">
        <title>Genomic Encyclopedia of Type Strains, Phase I: the one thousand microbial genomes (KMG-I) project.</title>
        <authorList>
            <person name="Kyrpides N."/>
        </authorList>
    </citation>
    <scope>NUCLEOTIDE SEQUENCE [LARGE SCALE GENOMIC DNA]</scope>
    <source>
        <strain evidence="2 4">DSM 17909</strain>
    </source>
</reference>
<dbReference type="HOGENOM" id="CLU_3105464_0_0_6"/>
<proteinExistence type="predicted"/>
<evidence type="ECO:0000313" key="4">
    <source>
        <dbReference type="Proteomes" id="UP000324170"/>
    </source>
</evidence>
<evidence type="ECO:0000313" key="3">
    <source>
        <dbReference type="Proteomes" id="UP000032721"/>
    </source>
</evidence>
<name>A0A068QRY5_9GAMM</name>
<dbReference type="KEGG" id="xdo:XDD1_2053"/>
<sequence length="51" mass="5440">MAIGHFLRVGDKTTCGGAILTGTSSLTFYGKDASQKTKLVTPPNHYWAAVQ</sequence>
<dbReference type="Proteomes" id="UP000032721">
    <property type="component" value="Chromosome"/>
</dbReference>
<gene>
    <name evidence="2" type="ORF">LY16_01130</name>
    <name evidence="1" type="ORF">XDD1_2053</name>
</gene>
<dbReference type="RefSeq" id="WP_231854377.1">
    <property type="nucleotide sequence ID" value="NZ_CAWMED010000001.1"/>
</dbReference>
<evidence type="ECO:0000313" key="2">
    <source>
        <dbReference type="EMBL" id="TYP10746.1"/>
    </source>
</evidence>
<dbReference type="AlphaFoldDB" id="A0A068QRY5"/>
<organism evidence="1 3">
    <name type="scientific">Xenorhabdus doucetiae</name>
    <dbReference type="NCBI Taxonomy" id="351671"/>
    <lineage>
        <taxon>Bacteria</taxon>
        <taxon>Pseudomonadati</taxon>
        <taxon>Pseudomonadota</taxon>
        <taxon>Gammaproteobacteria</taxon>
        <taxon>Enterobacterales</taxon>
        <taxon>Morganellaceae</taxon>
        <taxon>Xenorhabdus</taxon>
    </lineage>
</organism>
<protein>
    <submittedName>
        <fullName evidence="1">Putative lipoprotein</fullName>
    </submittedName>
</protein>
<evidence type="ECO:0000313" key="1">
    <source>
        <dbReference type="EMBL" id="CDG17752.1"/>
    </source>
</evidence>
<dbReference type="Proteomes" id="UP000324170">
    <property type="component" value="Unassembled WGS sequence"/>
</dbReference>
<keyword evidence="1" id="KW-0449">Lipoprotein</keyword>
<accession>A0A068QRY5</accession>
<reference evidence="1 3" key="1">
    <citation type="submission" date="2013-07" db="EMBL/GenBank/DDBJ databases">
        <authorList>
            <person name="Genoscope - CEA"/>
        </authorList>
    </citation>
    <scope>NUCLEOTIDE SEQUENCE [LARGE SCALE GENOMIC DNA]</scope>
    <source>
        <strain evidence="1">FRM16</strain>
        <strain evidence="3">FRM16 / DSM 17909</strain>
    </source>
</reference>